<comment type="caution">
    <text evidence="2">The sequence shown here is derived from an EMBL/GenBank/DDBJ whole genome shotgun (WGS) entry which is preliminary data.</text>
</comment>
<dbReference type="PANTHER" id="PTHR11908:SF123">
    <property type="entry name" value="ALDEHYDE OXIDOREDUCTASE MOLYBDENUM-BINDING SUBUNIT PAOC"/>
    <property type="match status" value="1"/>
</dbReference>
<dbReference type="GO" id="GO:0016491">
    <property type="term" value="F:oxidoreductase activity"/>
    <property type="evidence" value="ECO:0007669"/>
    <property type="project" value="InterPro"/>
</dbReference>
<dbReference type="InterPro" id="IPR016208">
    <property type="entry name" value="Ald_Oxase/xanthine_DH-like"/>
</dbReference>
<protein>
    <submittedName>
        <fullName evidence="2">Periplasmic aromatic aldehyde oxidoreductase, molybdenum binding subunit YagR</fullName>
    </submittedName>
</protein>
<dbReference type="InterPro" id="IPR036856">
    <property type="entry name" value="Ald_Oxase/Xan_DH_a/b_sf"/>
</dbReference>
<dbReference type="InterPro" id="IPR000674">
    <property type="entry name" value="Ald_Oxase/Xan_DH_a/b"/>
</dbReference>
<accession>A0A094YY90</accession>
<gene>
    <name evidence="2" type="ORF">AtDm6_0207</name>
</gene>
<feature type="domain" description="Aldehyde oxidase/xanthine dehydrogenase a/b hammerhead" evidence="1">
    <location>
        <begin position="32"/>
        <end position="138"/>
    </location>
</feature>
<dbReference type="SMART" id="SM01008">
    <property type="entry name" value="Ald_Xan_dh_C"/>
    <property type="match status" value="1"/>
</dbReference>
<dbReference type="SUPFAM" id="SSF56003">
    <property type="entry name" value="Molybdenum cofactor-binding domain"/>
    <property type="match status" value="1"/>
</dbReference>
<dbReference type="Gene3D" id="3.90.1170.50">
    <property type="entry name" value="Aldehyde oxidase/xanthine dehydrogenase, a/b hammerhead"/>
    <property type="match status" value="1"/>
</dbReference>
<reference evidence="2 3" key="1">
    <citation type="submission" date="2014-06" db="EMBL/GenBank/DDBJ databases">
        <title>Functional and comparative genomic analyses of the Drosophila gut microbiota identify candidate symbiosis factors.</title>
        <authorList>
            <person name="Newell P.D."/>
            <person name="Chaston J.M."/>
            <person name="Douglas A.E."/>
        </authorList>
    </citation>
    <scope>NUCLEOTIDE SEQUENCE [LARGE SCALE GENOMIC DNA]</scope>
    <source>
        <strain evidence="2 3">DmCS_006</strain>
    </source>
</reference>
<dbReference type="PANTHER" id="PTHR11908">
    <property type="entry name" value="XANTHINE DEHYDROGENASE"/>
    <property type="match status" value="1"/>
</dbReference>
<keyword evidence="3" id="KW-1185">Reference proteome</keyword>
<dbReference type="Pfam" id="PF02738">
    <property type="entry name" value="MoCoBD_1"/>
    <property type="match status" value="1"/>
</dbReference>
<dbReference type="Gene3D" id="3.30.365.10">
    <property type="entry name" value="Aldehyde oxidase/xanthine dehydrogenase, molybdopterin binding domain"/>
    <property type="match status" value="1"/>
</dbReference>
<dbReference type="GO" id="GO:0005506">
    <property type="term" value="F:iron ion binding"/>
    <property type="evidence" value="ECO:0007669"/>
    <property type="project" value="InterPro"/>
</dbReference>
<name>A0A094YY90_9PROT</name>
<dbReference type="SUPFAM" id="SSF54665">
    <property type="entry name" value="CO dehydrogenase molybdoprotein N-domain-like"/>
    <property type="match status" value="1"/>
</dbReference>
<dbReference type="AlphaFoldDB" id="A0A094YY90"/>
<organism evidence="2 3">
    <name type="scientific">Acetobacter tropicalis</name>
    <dbReference type="NCBI Taxonomy" id="104102"/>
    <lineage>
        <taxon>Bacteria</taxon>
        <taxon>Pseudomonadati</taxon>
        <taxon>Pseudomonadota</taxon>
        <taxon>Alphaproteobacteria</taxon>
        <taxon>Acetobacterales</taxon>
        <taxon>Acetobacteraceae</taxon>
        <taxon>Acetobacter</taxon>
    </lineage>
</organism>
<dbReference type="PATRIC" id="fig|104102.7.peg.205"/>
<dbReference type="EMBL" id="JOKM01000010">
    <property type="protein sequence ID" value="KGB26337.1"/>
    <property type="molecule type" value="Genomic_DNA"/>
</dbReference>
<dbReference type="InterPro" id="IPR037165">
    <property type="entry name" value="AldOxase/xan_DH_Mopterin-bd_sf"/>
</dbReference>
<evidence type="ECO:0000313" key="3">
    <source>
        <dbReference type="Proteomes" id="UP000029448"/>
    </source>
</evidence>
<proteinExistence type="predicted"/>
<dbReference type="Pfam" id="PF01315">
    <property type="entry name" value="Ald_Xan_dh_C"/>
    <property type="match status" value="1"/>
</dbReference>
<sequence>MKFDRPAGHNPIDQLRVVGKPIMRVEGRLKTTGTAPYAYERHDVAPDQAYGVVVGSSLARGRIRHIETRSARMAGGVLAVVTALDVPPLERGPFNAAHLFGGREIEHYHQAIAVVVARTFEQARAAAALITADVVAVSGAYDLAEQAERAPLAPEKVRPLDRVGDFEAAFAFAPMQLDQTYTTPDHTHAMMEPHATIAAWHGEN</sequence>
<evidence type="ECO:0000313" key="2">
    <source>
        <dbReference type="EMBL" id="KGB26337.1"/>
    </source>
</evidence>
<dbReference type="STRING" id="104102.AtDm6_0207"/>
<evidence type="ECO:0000259" key="1">
    <source>
        <dbReference type="SMART" id="SM01008"/>
    </source>
</evidence>
<dbReference type="Proteomes" id="UP000029448">
    <property type="component" value="Unassembled WGS sequence"/>
</dbReference>
<dbReference type="InterPro" id="IPR008274">
    <property type="entry name" value="AldOxase/xan_DH_MoCoBD1"/>
</dbReference>